<comment type="caution">
    <text evidence="2">The sequence shown here is derived from an EMBL/GenBank/DDBJ whole genome shotgun (WGS) entry which is preliminary data.</text>
</comment>
<feature type="domain" description="F-box" evidence="1">
    <location>
        <begin position="43"/>
        <end position="90"/>
    </location>
</feature>
<evidence type="ECO:0000259" key="1">
    <source>
        <dbReference type="PROSITE" id="PS50181"/>
    </source>
</evidence>
<accession>A0A8S9HRD8</accession>
<dbReference type="SUPFAM" id="SSF52047">
    <property type="entry name" value="RNI-like"/>
    <property type="match status" value="1"/>
</dbReference>
<organism evidence="2 3">
    <name type="scientific">Brassica cretica</name>
    <name type="common">Mustard</name>
    <dbReference type="NCBI Taxonomy" id="69181"/>
    <lineage>
        <taxon>Eukaryota</taxon>
        <taxon>Viridiplantae</taxon>
        <taxon>Streptophyta</taxon>
        <taxon>Embryophyta</taxon>
        <taxon>Tracheophyta</taxon>
        <taxon>Spermatophyta</taxon>
        <taxon>Magnoliopsida</taxon>
        <taxon>eudicotyledons</taxon>
        <taxon>Gunneridae</taxon>
        <taxon>Pentapetalae</taxon>
        <taxon>rosids</taxon>
        <taxon>malvids</taxon>
        <taxon>Brassicales</taxon>
        <taxon>Brassicaceae</taxon>
        <taxon>Brassiceae</taxon>
        <taxon>Brassica</taxon>
    </lineage>
</organism>
<dbReference type="InterPro" id="IPR001810">
    <property type="entry name" value="F-box_dom"/>
</dbReference>
<sequence>VKFKTSLLLMSLPQNPFTSSTIPSMKKSPSLEKEGNQMQIENVDRIGKLPDDMLLKILKSLSTEKAVQTSLLSKRWEGVWKQMPYLFFDMKNALKVELPLAEQSHFIAQLITKVINNHSGNLEQCKILHMTPQTQDGTLETWIRSLIHVKHTKYLELKRLRVNRPGRARVLHLPPNIFSHPMLTSLLLSRYQFESAHAFNNCNNIIILKLFKIKVEVDVLNTVIESCPSLKMLVLEIFQNSRTGCLKIHNNHLKFVHLTCTEIDNVEVSAALLDILSIHNVKLIRGINIVLDAPRLLQFSQRLWKVHQSLPHIVYNISCDTQGNENIGHDFVMNIENYFMVVFATLAVNVDMMNPKEVYMLKQVLDAWARDLQILQIFFKDNDIDKKEGESSIDGIQNKWGNCFLDVDFRVRSVYLYNFNGLDEDQFALAASFVIQGKMMESLTIETSSLPAYKTLAIDTAVAKLMKLPKGNKNLNIKFI</sequence>
<dbReference type="EMBL" id="QGKW02001940">
    <property type="protein sequence ID" value="KAF2558776.1"/>
    <property type="molecule type" value="Genomic_DNA"/>
</dbReference>
<reference evidence="2" key="1">
    <citation type="submission" date="2019-12" db="EMBL/GenBank/DDBJ databases">
        <title>Genome sequencing and annotation of Brassica cretica.</title>
        <authorList>
            <person name="Studholme D.J."/>
            <person name="Sarris P.F."/>
        </authorList>
    </citation>
    <scope>NUCLEOTIDE SEQUENCE</scope>
    <source>
        <strain evidence="2">PFS-001/15</strain>
        <tissue evidence="2">Leaf</tissue>
    </source>
</reference>
<dbReference type="SMART" id="SM00256">
    <property type="entry name" value="FBOX"/>
    <property type="match status" value="1"/>
</dbReference>
<dbReference type="InterPro" id="IPR036047">
    <property type="entry name" value="F-box-like_dom_sf"/>
</dbReference>
<name>A0A8S9HRD8_BRACR</name>
<gene>
    <name evidence="2" type="ORF">F2Q68_00013003</name>
</gene>
<dbReference type="Gene3D" id="1.20.1280.50">
    <property type="match status" value="1"/>
</dbReference>
<proteinExistence type="predicted"/>
<dbReference type="InterPro" id="IPR055411">
    <property type="entry name" value="LRR_FXL15/At3g58940/PEG3-like"/>
</dbReference>
<evidence type="ECO:0000313" key="2">
    <source>
        <dbReference type="EMBL" id="KAF2558776.1"/>
    </source>
</evidence>
<protein>
    <recommendedName>
        <fullName evidence="1">F-box domain-containing protein</fullName>
    </recommendedName>
</protein>
<dbReference type="Pfam" id="PF00646">
    <property type="entry name" value="F-box"/>
    <property type="match status" value="1"/>
</dbReference>
<evidence type="ECO:0000313" key="3">
    <source>
        <dbReference type="Proteomes" id="UP000712281"/>
    </source>
</evidence>
<dbReference type="InterPro" id="IPR044997">
    <property type="entry name" value="F-box_plant"/>
</dbReference>
<dbReference type="Pfam" id="PF24758">
    <property type="entry name" value="LRR_At5g56370"/>
    <property type="match status" value="1"/>
</dbReference>
<dbReference type="AlphaFoldDB" id="A0A8S9HRD8"/>
<dbReference type="Proteomes" id="UP000712281">
    <property type="component" value="Unassembled WGS sequence"/>
</dbReference>
<dbReference type="PANTHER" id="PTHR32153">
    <property type="entry name" value="OJ000223_09.16 PROTEIN"/>
    <property type="match status" value="1"/>
</dbReference>
<feature type="non-terminal residue" evidence="2">
    <location>
        <position position="1"/>
    </location>
</feature>
<dbReference type="SUPFAM" id="SSF81383">
    <property type="entry name" value="F-box domain"/>
    <property type="match status" value="1"/>
</dbReference>
<dbReference type="PROSITE" id="PS50181">
    <property type="entry name" value="FBOX"/>
    <property type="match status" value="1"/>
</dbReference>